<name>A0ABT8VRM6_9FLAO</name>
<dbReference type="Pfam" id="PF07914">
    <property type="entry name" value="DUF1679"/>
    <property type="match status" value="1"/>
</dbReference>
<dbReference type="InterPro" id="IPR015897">
    <property type="entry name" value="CHK_kinase-like"/>
</dbReference>
<evidence type="ECO:0000313" key="3">
    <source>
        <dbReference type="Proteomes" id="UP001168642"/>
    </source>
</evidence>
<keyword evidence="3" id="KW-1185">Reference proteome</keyword>
<dbReference type="PANTHER" id="PTHR11012">
    <property type="entry name" value="PROTEIN KINASE-LIKE DOMAIN-CONTAINING"/>
    <property type="match status" value="1"/>
</dbReference>
<dbReference type="Pfam" id="PF02958">
    <property type="entry name" value="EcKL"/>
    <property type="match status" value="1"/>
</dbReference>
<evidence type="ECO:0000313" key="2">
    <source>
        <dbReference type="EMBL" id="MDO3694619.1"/>
    </source>
</evidence>
<comment type="caution">
    <text evidence="2">The sequence shown here is derived from an EMBL/GenBank/DDBJ whole genome shotgun (WGS) entry which is preliminary data.</text>
</comment>
<proteinExistence type="predicted"/>
<organism evidence="2 3">
    <name type="scientific">Wenyingzhuangia gilva</name>
    <dbReference type="NCBI Taxonomy" id="3057677"/>
    <lineage>
        <taxon>Bacteria</taxon>
        <taxon>Pseudomonadati</taxon>
        <taxon>Bacteroidota</taxon>
        <taxon>Flavobacteriia</taxon>
        <taxon>Flavobacteriales</taxon>
        <taxon>Flavobacteriaceae</taxon>
        <taxon>Wenyingzhuangia</taxon>
    </lineage>
</organism>
<accession>A0ABT8VRM6</accession>
<dbReference type="Proteomes" id="UP001168642">
    <property type="component" value="Unassembled WGS sequence"/>
</dbReference>
<dbReference type="RefSeq" id="WP_302883875.1">
    <property type="nucleotide sequence ID" value="NZ_JAUMIT010000003.1"/>
</dbReference>
<dbReference type="PANTHER" id="PTHR11012:SF30">
    <property type="entry name" value="PROTEIN KINASE-LIKE DOMAIN-CONTAINING"/>
    <property type="match status" value="1"/>
</dbReference>
<dbReference type="SUPFAM" id="SSF56112">
    <property type="entry name" value="Protein kinase-like (PK-like)"/>
    <property type="match status" value="1"/>
</dbReference>
<protein>
    <submittedName>
        <fullName evidence="2">DUF1679 domain-containing protein</fullName>
    </submittedName>
</protein>
<feature type="domain" description="CHK kinase-like" evidence="1">
    <location>
        <begin position="112"/>
        <end position="269"/>
    </location>
</feature>
<dbReference type="InterPro" id="IPR004119">
    <property type="entry name" value="EcKL"/>
</dbReference>
<gene>
    <name evidence="2" type="ORF">QVZ41_07145</name>
</gene>
<dbReference type="SMART" id="SM00587">
    <property type="entry name" value="CHK"/>
    <property type="match status" value="1"/>
</dbReference>
<dbReference type="InterPro" id="IPR011009">
    <property type="entry name" value="Kinase-like_dom_sf"/>
</dbReference>
<dbReference type="Gene3D" id="3.90.1200.10">
    <property type="match status" value="1"/>
</dbReference>
<evidence type="ECO:0000259" key="1">
    <source>
        <dbReference type="SMART" id="SM00587"/>
    </source>
</evidence>
<sequence length="324" mass="37594">MNSQFKNTLTTSTQAKEAIEVEVIQTLWSGYGKIVRYQLIESPIKQVVVKWVQLPKIKEHPRGWNTNVSHDRKVKSYQVETAFYKTYAKQCDTFCRIPKLYAFDTYNDEVLLVLEDLDDAGFSKRIHKVSWQHINVCVQWLANFHATFLQQAPKDLWKIGTYWHLDTRPEELEVLEDKALKKIASKIDETLNNATFKTFVHGDAKLANFCFSEDGSKVAAVDFQYVGGGCGVKDLAYFMGSCLSEEDCKEYETEILDLYFHLLKKAINIKNINIDVQALEKEWRALFPVAWTDFHRFLKGWSPSHWKINSYSEQVAQQVIKSLK</sequence>
<dbReference type="EMBL" id="JAUMIT010000003">
    <property type="protein sequence ID" value="MDO3694619.1"/>
    <property type="molecule type" value="Genomic_DNA"/>
</dbReference>
<reference evidence="2" key="1">
    <citation type="submission" date="2023-07" db="EMBL/GenBank/DDBJ databases">
        <title>Wenyingzhuangia sp. chi5 genome sequencing and assembly.</title>
        <authorList>
            <person name="Park S."/>
        </authorList>
    </citation>
    <scope>NUCLEOTIDE SEQUENCE</scope>
    <source>
        <strain evidence="2">Chi5</strain>
    </source>
</reference>
<dbReference type="InterPro" id="IPR012877">
    <property type="entry name" value="Dhs-27"/>
</dbReference>